<keyword evidence="8" id="KW-1185">Reference proteome</keyword>
<dbReference type="Gene3D" id="3.30.450.20">
    <property type="entry name" value="PAS domain"/>
    <property type="match status" value="1"/>
</dbReference>
<dbReference type="InterPro" id="IPR036097">
    <property type="entry name" value="HisK_dim/P_sf"/>
</dbReference>
<dbReference type="Gene3D" id="1.10.287.130">
    <property type="match status" value="1"/>
</dbReference>
<dbReference type="Pfam" id="PF00512">
    <property type="entry name" value="HisKA"/>
    <property type="match status" value="1"/>
</dbReference>
<dbReference type="RefSeq" id="WP_180287385.1">
    <property type="nucleotide sequence ID" value="NZ_AWWI01000062.1"/>
</dbReference>
<comment type="catalytic activity">
    <reaction evidence="1">
        <text>ATP + protein L-histidine = ADP + protein N-phospho-L-histidine.</text>
        <dbReference type="EC" id="2.7.13.3"/>
    </reaction>
</comment>
<dbReference type="Pfam" id="PF02518">
    <property type="entry name" value="HATPase_c"/>
    <property type="match status" value="1"/>
</dbReference>
<accession>A0A2G8RFS1</accession>
<dbReference type="InterPro" id="IPR003594">
    <property type="entry name" value="HATPase_dom"/>
</dbReference>
<evidence type="ECO:0000313" key="7">
    <source>
        <dbReference type="EMBL" id="PIL20434.1"/>
    </source>
</evidence>
<dbReference type="InterPro" id="IPR004358">
    <property type="entry name" value="Sig_transdc_His_kin-like_C"/>
</dbReference>
<evidence type="ECO:0000256" key="2">
    <source>
        <dbReference type="ARBA" id="ARBA00012438"/>
    </source>
</evidence>
<proteinExistence type="predicted"/>
<dbReference type="SUPFAM" id="SSF47384">
    <property type="entry name" value="Homodimeric domain of signal transducing histidine kinase"/>
    <property type="match status" value="1"/>
</dbReference>
<evidence type="ECO:0000256" key="1">
    <source>
        <dbReference type="ARBA" id="ARBA00000085"/>
    </source>
</evidence>
<evidence type="ECO:0000256" key="5">
    <source>
        <dbReference type="ARBA" id="ARBA00022777"/>
    </source>
</evidence>
<gene>
    <name evidence="7" type="ORF">P775_09425</name>
</gene>
<dbReference type="InterPro" id="IPR003661">
    <property type="entry name" value="HisK_dim/P_dom"/>
</dbReference>
<dbReference type="InterPro" id="IPR005467">
    <property type="entry name" value="His_kinase_dom"/>
</dbReference>
<dbReference type="EC" id="2.7.13.3" evidence="2"/>
<dbReference type="InterPro" id="IPR035965">
    <property type="entry name" value="PAS-like_dom_sf"/>
</dbReference>
<dbReference type="EMBL" id="AWWI01000062">
    <property type="protein sequence ID" value="PIL20434.1"/>
    <property type="molecule type" value="Genomic_DNA"/>
</dbReference>
<dbReference type="PANTHER" id="PTHR42878:SF15">
    <property type="entry name" value="BACTERIOPHYTOCHROME"/>
    <property type="match status" value="1"/>
</dbReference>
<dbReference type="SUPFAM" id="SSF55785">
    <property type="entry name" value="PYP-like sensor domain (PAS domain)"/>
    <property type="match status" value="1"/>
</dbReference>
<evidence type="ECO:0000256" key="4">
    <source>
        <dbReference type="ARBA" id="ARBA00022679"/>
    </source>
</evidence>
<organism evidence="7 8">
    <name type="scientific">Puniceibacterium antarcticum</name>
    <dbReference type="NCBI Taxonomy" id="1206336"/>
    <lineage>
        <taxon>Bacteria</taxon>
        <taxon>Pseudomonadati</taxon>
        <taxon>Pseudomonadota</taxon>
        <taxon>Alphaproteobacteria</taxon>
        <taxon>Rhodobacterales</taxon>
        <taxon>Paracoccaceae</taxon>
        <taxon>Puniceibacterium</taxon>
    </lineage>
</organism>
<feature type="domain" description="Histidine kinase" evidence="6">
    <location>
        <begin position="166"/>
        <end position="381"/>
    </location>
</feature>
<keyword evidence="4" id="KW-0808">Transferase</keyword>
<protein>
    <recommendedName>
        <fullName evidence="2">histidine kinase</fullName>
        <ecNumber evidence="2">2.7.13.3</ecNumber>
    </recommendedName>
</protein>
<dbReference type="GO" id="GO:0000155">
    <property type="term" value="F:phosphorelay sensor kinase activity"/>
    <property type="evidence" value="ECO:0007669"/>
    <property type="project" value="InterPro"/>
</dbReference>
<dbReference type="GO" id="GO:0030295">
    <property type="term" value="F:protein kinase activator activity"/>
    <property type="evidence" value="ECO:0007669"/>
    <property type="project" value="TreeGrafter"/>
</dbReference>
<name>A0A2G8RFS1_9RHOB</name>
<dbReference type="PRINTS" id="PR00344">
    <property type="entry name" value="BCTRLSENSOR"/>
</dbReference>
<evidence type="ECO:0000256" key="3">
    <source>
        <dbReference type="ARBA" id="ARBA00022553"/>
    </source>
</evidence>
<dbReference type="GO" id="GO:0000156">
    <property type="term" value="F:phosphorelay response regulator activity"/>
    <property type="evidence" value="ECO:0007669"/>
    <property type="project" value="TreeGrafter"/>
</dbReference>
<evidence type="ECO:0000313" key="8">
    <source>
        <dbReference type="Proteomes" id="UP000231259"/>
    </source>
</evidence>
<dbReference type="PROSITE" id="PS50109">
    <property type="entry name" value="HIS_KIN"/>
    <property type="match status" value="1"/>
</dbReference>
<sequence length="381" mass="41286">MTISVESPAVAARLESVFEALGQCALIVDAQGAILAANPMFCKRAKVHPDGDSVSGQHLSDFFCGTWAELASDMRSAASSNRVTFELLGGAADPPGRIGFHVSGMRGGRGNGNQFLMVETSSDHVSEKFVALSRELTAANQKAAKVHRNYAVLENSYQELERFSYFAAHDLQAPLRNIANWLGFLKEDFGAGLPSEASEYLEMAVNAAQRMQELIDALLTLARSDTVEMRKEEVCVAEALRDVVATLDLQITEAGGRIEFGEPLGSVIADAALFRLLLQNLLGNALKYRAASRAPVIRMERIAAPSERAGLYIIDNGLGFEDQYKHQIFHPFKRLFAASEIKGSGVGLAICTRICKRHGWQLTAQGVPGQGATFRIVLAGE</sequence>
<dbReference type="SMART" id="SM00387">
    <property type="entry name" value="HATPase_c"/>
    <property type="match status" value="1"/>
</dbReference>
<dbReference type="SMART" id="SM00388">
    <property type="entry name" value="HisKA"/>
    <property type="match status" value="1"/>
</dbReference>
<reference evidence="7 8" key="1">
    <citation type="submission" date="2013-09" db="EMBL/GenBank/DDBJ databases">
        <title>Genome sequencing of Phaeobacter antarcticus sp. nov. SM1211.</title>
        <authorList>
            <person name="Zhang X.-Y."/>
            <person name="Liu C."/>
            <person name="Chen X.-L."/>
            <person name="Xie B.-B."/>
            <person name="Qin Q.-L."/>
            <person name="Rong J.-C."/>
            <person name="Zhang Y.-Z."/>
        </authorList>
    </citation>
    <scope>NUCLEOTIDE SEQUENCE [LARGE SCALE GENOMIC DNA]</scope>
    <source>
        <strain evidence="7 8">SM1211</strain>
    </source>
</reference>
<dbReference type="InterPro" id="IPR050351">
    <property type="entry name" value="BphY/WalK/GraS-like"/>
</dbReference>
<dbReference type="AlphaFoldDB" id="A0A2G8RFS1"/>
<keyword evidence="3" id="KW-0597">Phosphoprotein</keyword>
<keyword evidence="5" id="KW-0418">Kinase</keyword>
<dbReference type="GO" id="GO:0007234">
    <property type="term" value="P:osmosensory signaling via phosphorelay pathway"/>
    <property type="evidence" value="ECO:0007669"/>
    <property type="project" value="TreeGrafter"/>
</dbReference>
<dbReference type="InterPro" id="IPR036890">
    <property type="entry name" value="HATPase_C_sf"/>
</dbReference>
<dbReference type="Gene3D" id="3.30.565.10">
    <property type="entry name" value="Histidine kinase-like ATPase, C-terminal domain"/>
    <property type="match status" value="1"/>
</dbReference>
<dbReference type="SUPFAM" id="SSF55874">
    <property type="entry name" value="ATPase domain of HSP90 chaperone/DNA topoisomerase II/histidine kinase"/>
    <property type="match status" value="1"/>
</dbReference>
<dbReference type="CDD" id="cd00082">
    <property type="entry name" value="HisKA"/>
    <property type="match status" value="1"/>
</dbReference>
<dbReference type="Proteomes" id="UP000231259">
    <property type="component" value="Unassembled WGS sequence"/>
</dbReference>
<evidence type="ECO:0000259" key="6">
    <source>
        <dbReference type="PROSITE" id="PS50109"/>
    </source>
</evidence>
<dbReference type="PANTHER" id="PTHR42878">
    <property type="entry name" value="TWO-COMPONENT HISTIDINE KINASE"/>
    <property type="match status" value="1"/>
</dbReference>
<comment type="caution">
    <text evidence="7">The sequence shown here is derived from an EMBL/GenBank/DDBJ whole genome shotgun (WGS) entry which is preliminary data.</text>
</comment>